<keyword evidence="3" id="KW-1185">Reference proteome</keyword>
<evidence type="ECO:0000313" key="3">
    <source>
        <dbReference type="Proteomes" id="UP000095751"/>
    </source>
</evidence>
<protein>
    <submittedName>
        <fullName evidence="2">Uncharacterized protein</fullName>
    </submittedName>
</protein>
<keyword evidence="1" id="KW-0175">Coiled coil</keyword>
<gene>
    <name evidence="2" type="ORF">FRACYDRAFT_233629</name>
</gene>
<sequence>MNLDPNDDNNTLIMERPSITVPGKIVKWVDIFHKQNKDYPSEIQEYSKIQAAAIRLHYENEDILDFDMLIYAGQYGRHEMKMKMWEYARKFPETSQNLADEEQTKLTLATQIEDWENENRSLVTEKEDKILEWQRELKERIAVENIEVDQRIRVNKWKIAKTIVYEKKADSRIQHSKNVNDFIVRFVMAEDYLVHAPQKQKFLVKENILLENMRDCKDRISTEEVRQLLGISTFQELIALPHDQCLKRLHILNNLGYWKSELQPSMTSPWMESQKILCQVAGFIFYTSIRIVYIVDFDNYIDIDVDVDDYIVDFDYTVFEESRTMAYRSANGTVAYGYLLALTNTKPKHYEALVGMGIMDAIAPNPSGVVL</sequence>
<dbReference type="AlphaFoldDB" id="A0A1E7FZ78"/>
<dbReference type="EMBL" id="KV784353">
    <property type="protein sequence ID" value="OEU23459.1"/>
    <property type="molecule type" value="Genomic_DNA"/>
</dbReference>
<proteinExistence type="predicted"/>
<reference evidence="2 3" key="1">
    <citation type="submission" date="2016-09" db="EMBL/GenBank/DDBJ databases">
        <title>Extensive genetic diversity and differential bi-allelic expression allows diatom success in the polar Southern Ocean.</title>
        <authorList>
            <consortium name="DOE Joint Genome Institute"/>
            <person name="Mock T."/>
            <person name="Otillar R.P."/>
            <person name="Strauss J."/>
            <person name="Dupont C."/>
            <person name="Frickenhaus S."/>
            <person name="Maumus F."/>
            <person name="Mcmullan M."/>
            <person name="Sanges R."/>
            <person name="Schmutz J."/>
            <person name="Toseland A."/>
            <person name="Valas R."/>
            <person name="Veluchamy A."/>
            <person name="Ward B.J."/>
            <person name="Allen A."/>
            <person name="Barry K."/>
            <person name="Falciatore A."/>
            <person name="Ferrante M."/>
            <person name="Fortunato A.E."/>
            <person name="Gloeckner G."/>
            <person name="Gruber A."/>
            <person name="Hipkin R."/>
            <person name="Janech M."/>
            <person name="Kroth P."/>
            <person name="Leese F."/>
            <person name="Lindquist E."/>
            <person name="Lyon B.R."/>
            <person name="Martin J."/>
            <person name="Mayer C."/>
            <person name="Parker M."/>
            <person name="Quesneville H."/>
            <person name="Raymond J."/>
            <person name="Uhlig C."/>
            <person name="Valentin K.U."/>
            <person name="Worden A.Z."/>
            <person name="Armbrust E.V."/>
            <person name="Bowler C."/>
            <person name="Green B."/>
            <person name="Moulton V."/>
            <person name="Van Oosterhout C."/>
            <person name="Grigoriev I."/>
        </authorList>
    </citation>
    <scope>NUCLEOTIDE SEQUENCE [LARGE SCALE GENOMIC DNA]</scope>
    <source>
        <strain evidence="2 3">CCMP1102</strain>
    </source>
</reference>
<dbReference type="Proteomes" id="UP000095751">
    <property type="component" value="Unassembled WGS sequence"/>
</dbReference>
<feature type="coiled-coil region" evidence="1">
    <location>
        <begin position="98"/>
        <end position="132"/>
    </location>
</feature>
<evidence type="ECO:0000256" key="1">
    <source>
        <dbReference type="SAM" id="Coils"/>
    </source>
</evidence>
<evidence type="ECO:0000313" key="2">
    <source>
        <dbReference type="EMBL" id="OEU23459.1"/>
    </source>
</evidence>
<accession>A0A1E7FZ78</accession>
<dbReference type="KEGG" id="fcy:FRACYDRAFT_233629"/>
<dbReference type="InParanoid" id="A0A1E7FZ78"/>
<organism evidence="2 3">
    <name type="scientific">Fragilariopsis cylindrus CCMP1102</name>
    <dbReference type="NCBI Taxonomy" id="635003"/>
    <lineage>
        <taxon>Eukaryota</taxon>
        <taxon>Sar</taxon>
        <taxon>Stramenopiles</taxon>
        <taxon>Ochrophyta</taxon>
        <taxon>Bacillariophyta</taxon>
        <taxon>Bacillariophyceae</taxon>
        <taxon>Bacillariophycidae</taxon>
        <taxon>Bacillariales</taxon>
        <taxon>Bacillariaceae</taxon>
        <taxon>Fragilariopsis</taxon>
    </lineage>
</organism>
<name>A0A1E7FZ78_9STRA</name>